<dbReference type="OrthoDB" id="1864968at2"/>
<dbReference type="Proteomes" id="UP000094652">
    <property type="component" value="Chromosome"/>
</dbReference>
<accession>A0A1D7XLR5</accession>
<sequence>MEESKIKVYVKIDENNCIIDINSSIFIDNIDNYIQIDEGLGDKYAHAQGNYLDKPLMDNQGRCNYKLVNNELIELVENEKGKLFPPIPVEPSKEEILQKQLLETQNMILELQYKLTNKDLEKSL</sequence>
<keyword evidence="2" id="KW-1185">Reference proteome</keyword>
<dbReference type="EMBL" id="CP017253">
    <property type="protein sequence ID" value="AOR24295.1"/>
    <property type="molecule type" value="Genomic_DNA"/>
</dbReference>
<evidence type="ECO:0000313" key="2">
    <source>
        <dbReference type="Proteomes" id="UP000094652"/>
    </source>
</evidence>
<dbReference type="AlphaFoldDB" id="A0A1D7XLR5"/>
<organism evidence="1 2">
    <name type="scientific">Clostridium taeniosporum</name>
    <dbReference type="NCBI Taxonomy" id="394958"/>
    <lineage>
        <taxon>Bacteria</taxon>
        <taxon>Bacillati</taxon>
        <taxon>Bacillota</taxon>
        <taxon>Clostridia</taxon>
        <taxon>Eubacteriales</taxon>
        <taxon>Clostridiaceae</taxon>
        <taxon>Clostridium</taxon>
    </lineage>
</organism>
<name>A0A1D7XLR5_9CLOT</name>
<dbReference type="STRING" id="394958.BGI42_11355"/>
<gene>
    <name evidence="1" type="ORF">BGI42_11355</name>
</gene>
<evidence type="ECO:0000313" key="1">
    <source>
        <dbReference type="EMBL" id="AOR24295.1"/>
    </source>
</evidence>
<reference evidence="2" key="1">
    <citation type="submission" date="2016-09" db="EMBL/GenBank/DDBJ databases">
        <title>Genomics of Clostridium taeniosporum, an organism which forms endospores with ribbon-like appendages.</title>
        <authorList>
            <person name="Walker J.R."/>
        </authorList>
    </citation>
    <scope>NUCLEOTIDE SEQUENCE [LARGE SCALE GENOMIC DNA]</scope>
    <source>
        <strain evidence="2">1/k</strain>
    </source>
</reference>
<proteinExistence type="predicted"/>
<dbReference type="RefSeq" id="WP_069680430.1">
    <property type="nucleotide sequence ID" value="NZ_CP017253.2"/>
</dbReference>
<protein>
    <submittedName>
        <fullName evidence="1">Uncharacterized protein</fullName>
    </submittedName>
</protein>
<dbReference type="KEGG" id="ctae:BGI42_11355"/>